<evidence type="ECO:0000259" key="4">
    <source>
        <dbReference type="PROSITE" id="PS50043"/>
    </source>
</evidence>
<accession>A0ABS2B7M5</accession>
<keyword evidence="7" id="KW-1185">Reference proteome</keyword>
<dbReference type="GeneID" id="56504769"/>
<keyword evidence="2" id="KW-0238">DNA-binding</keyword>
<feature type="domain" description="Response regulatory" evidence="5">
    <location>
        <begin position="5"/>
        <end position="124"/>
    </location>
</feature>
<evidence type="ECO:0000313" key="7">
    <source>
        <dbReference type="Proteomes" id="UP000755577"/>
    </source>
</evidence>
<comment type="caution">
    <text evidence="6">The sequence shown here is derived from an EMBL/GenBank/DDBJ whole genome shotgun (WGS) entry which is preliminary data.</text>
</comment>
<dbReference type="CDD" id="cd06170">
    <property type="entry name" value="LuxR_C_like"/>
    <property type="match status" value="1"/>
</dbReference>
<dbReference type="Pfam" id="PF00196">
    <property type="entry name" value="GerE"/>
    <property type="match status" value="1"/>
</dbReference>
<dbReference type="EMBL" id="JAFCIQ010000012">
    <property type="protein sequence ID" value="MBM2768279.1"/>
    <property type="molecule type" value="Genomic_DNA"/>
</dbReference>
<dbReference type="PROSITE" id="PS50110">
    <property type="entry name" value="RESPONSE_REGULATORY"/>
    <property type="match status" value="1"/>
</dbReference>
<dbReference type="SUPFAM" id="SSF52172">
    <property type="entry name" value="CheY-like"/>
    <property type="match status" value="1"/>
</dbReference>
<sequence length="231" mass="25316">MRKITVGVADDHPLILRGVEYLLSASIDIEMRFQSESIGQLLDMLAAKPVDVLVCDYEFEGDPYPDGLDLLVRIRRTFPGTRVLFLSSHASAYIVSKALDAGAAGFIGKGGEDYVDLAAAIRTVRSGGEYLSSSLKSQALFAESHSRRNGTRIEMLSAKEATVVRMICAGMSIAAIAERLKRSRKTISNQKNAGMKKLGARNEVELATIMQRYADRTLVMHSPICYRAESP</sequence>
<dbReference type="PROSITE" id="PS50043">
    <property type="entry name" value="HTH_LUXR_2"/>
    <property type="match status" value="1"/>
</dbReference>
<dbReference type="SUPFAM" id="SSF46894">
    <property type="entry name" value="C-terminal effector domain of the bipartite response regulators"/>
    <property type="match status" value="1"/>
</dbReference>
<evidence type="ECO:0000256" key="1">
    <source>
        <dbReference type="ARBA" id="ARBA00022553"/>
    </source>
</evidence>
<dbReference type="PANTHER" id="PTHR43214:SF17">
    <property type="entry name" value="TRANSCRIPTIONAL REGULATORY PROTEIN RCSB"/>
    <property type="match status" value="1"/>
</dbReference>
<dbReference type="InterPro" id="IPR011006">
    <property type="entry name" value="CheY-like_superfamily"/>
</dbReference>
<evidence type="ECO:0000313" key="6">
    <source>
        <dbReference type="EMBL" id="MBM2768279.1"/>
    </source>
</evidence>
<evidence type="ECO:0000256" key="2">
    <source>
        <dbReference type="ARBA" id="ARBA00023125"/>
    </source>
</evidence>
<dbReference type="InterPro" id="IPR039420">
    <property type="entry name" value="WalR-like"/>
</dbReference>
<name>A0ABS2B7M5_9BURK</name>
<proteinExistence type="predicted"/>
<dbReference type="InterPro" id="IPR001789">
    <property type="entry name" value="Sig_transdc_resp-reg_receiver"/>
</dbReference>
<evidence type="ECO:0000259" key="5">
    <source>
        <dbReference type="PROSITE" id="PS50110"/>
    </source>
</evidence>
<dbReference type="InterPro" id="IPR000792">
    <property type="entry name" value="Tscrpt_reg_LuxR_C"/>
</dbReference>
<dbReference type="CDD" id="cd17535">
    <property type="entry name" value="REC_NarL-like"/>
    <property type="match status" value="1"/>
</dbReference>
<dbReference type="Proteomes" id="UP000755577">
    <property type="component" value="Unassembled WGS sequence"/>
</dbReference>
<dbReference type="Pfam" id="PF00072">
    <property type="entry name" value="Response_reg"/>
    <property type="match status" value="1"/>
</dbReference>
<organism evidence="6 7">
    <name type="scientific">Burkholderia anthina</name>
    <dbReference type="NCBI Taxonomy" id="179879"/>
    <lineage>
        <taxon>Bacteria</taxon>
        <taxon>Pseudomonadati</taxon>
        <taxon>Pseudomonadota</taxon>
        <taxon>Betaproteobacteria</taxon>
        <taxon>Burkholderiales</taxon>
        <taxon>Burkholderiaceae</taxon>
        <taxon>Burkholderia</taxon>
        <taxon>Burkholderia cepacia complex</taxon>
    </lineage>
</organism>
<dbReference type="InterPro" id="IPR016032">
    <property type="entry name" value="Sig_transdc_resp-reg_C-effctor"/>
</dbReference>
<dbReference type="Gene3D" id="3.40.50.2300">
    <property type="match status" value="1"/>
</dbReference>
<dbReference type="PRINTS" id="PR00038">
    <property type="entry name" value="HTHLUXR"/>
</dbReference>
<dbReference type="RefSeq" id="WP_174928691.1">
    <property type="nucleotide sequence ID" value="NZ_CABVLY010000045.1"/>
</dbReference>
<dbReference type="SMART" id="SM00448">
    <property type="entry name" value="REC"/>
    <property type="match status" value="1"/>
</dbReference>
<reference evidence="6 7" key="1">
    <citation type="submission" date="2021-02" db="EMBL/GenBank/DDBJ databases">
        <title>Draft genome of the type strains Burkholderia anthina DSM16086.</title>
        <authorList>
            <person name="Hertel R."/>
            <person name="Meissner J."/>
            <person name="Poehlein A."/>
            <person name="Daniel R."/>
            <person name="Commichau F.M."/>
        </authorList>
    </citation>
    <scope>NUCLEOTIDE SEQUENCE [LARGE SCALE GENOMIC DNA]</scope>
    <source>
        <strain evidence="6 7">DSM 16086</strain>
    </source>
</reference>
<evidence type="ECO:0000256" key="3">
    <source>
        <dbReference type="PROSITE-ProRule" id="PRU00169"/>
    </source>
</evidence>
<dbReference type="PANTHER" id="PTHR43214">
    <property type="entry name" value="TWO-COMPONENT RESPONSE REGULATOR"/>
    <property type="match status" value="1"/>
</dbReference>
<gene>
    <name evidence="6" type="ORF">JQK92_17815</name>
</gene>
<feature type="modified residue" description="4-aspartylphosphate" evidence="3">
    <location>
        <position position="56"/>
    </location>
</feature>
<dbReference type="InterPro" id="IPR058245">
    <property type="entry name" value="NreC/VraR/RcsB-like_REC"/>
</dbReference>
<feature type="domain" description="HTH luxR-type" evidence="4">
    <location>
        <begin position="149"/>
        <end position="214"/>
    </location>
</feature>
<keyword evidence="1 3" id="KW-0597">Phosphoprotein</keyword>
<dbReference type="SMART" id="SM00421">
    <property type="entry name" value="HTH_LUXR"/>
    <property type="match status" value="1"/>
</dbReference>
<protein>
    <submittedName>
        <fullName evidence="6">Response regulator transcription factor</fullName>
    </submittedName>
</protein>